<dbReference type="RefSeq" id="WP_261497686.1">
    <property type="nucleotide sequence ID" value="NZ_JAOCQF010000006.1"/>
</dbReference>
<feature type="region of interest" description="Disordered" evidence="1">
    <location>
        <begin position="186"/>
        <end position="205"/>
    </location>
</feature>
<name>A0ABT2NS49_9RHOB</name>
<sequence>MTFLTRAAAFSLLLAIASACTPADQKPVTPLGNFALGYNIVIAKNAKPVGPSRQATAEEWEAAIRKEVEARFSRQTGEKLYHIGIGVDAYALAVPGIPIVLSPKSVLAITVNVWDDTAGRRVNAEPRRFTVFERSSGATFIGSGLTSSKEEQMQRLASNAALKIEEWLAQNEAWFTPEAAAARALLPREDQAAPETAPEEAATTN</sequence>
<comment type="caution">
    <text evidence="3">The sequence shown here is derived from an EMBL/GenBank/DDBJ whole genome shotgun (WGS) entry which is preliminary data.</text>
</comment>
<evidence type="ECO:0000313" key="3">
    <source>
        <dbReference type="EMBL" id="MCT8331777.1"/>
    </source>
</evidence>
<keyword evidence="4" id="KW-1185">Reference proteome</keyword>
<keyword evidence="2" id="KW-0732">Signal</keyword>
<evidence type="ECO:0000256" key="1">
    <source>
        <dbReference type="SAM" id="MobiDB-lite"/>
    </source>
</evidence>
<feature type="compositionally biased region" description="Low complexity" evidence="1">
    <location>
        <begin position="193"/>
        <end position="205"/>
    </location>
</feature>
<dbReference type="PROSITE" id="PS51257">
    <property type="entry name" value="PROKAR_LIPOPROTEIN"/>
    <property type="match status" value="1"/>
</dbReference>
<protein>
    <recommendedName>
        <fullName evidence="5">Lipoprotein</fullName>
    </recommendedName>
</protein>
<evidence type="ECO:0008006" key="5">
    <source>
        <dbReference type="Google" id="ProtNLM"/>
    </source>
</evidence>
<organism evidence="3 4">
    <name type="scientific">Albidovulum sediminis</name>
    <dbReference type="NCBI Taxonomy" id="3066345"/>
    <lineage>
        <taxon>Bacteria</taxon>
        <taxon>Pseudomonadati</taxon>
        <taxon>Pseudomonadota</taxon>
        <taxon>Alphaproteobacteria</taxon>
        <taxon>Rhodobacterales</taxon>
        <taxon>Paracoccaceae</taxon>
        <taxon>Albidovulum</taxon>
    </lineage>
</organism>
<evidence type="ECO:0000313" key="4">
    <source>
        <dbReference type="Proteomes" id="UP001205601"/>
    </source>
</evidence>
<evidence type="ECO:0000256" key="2">
    <source>
        <dbReference type="SAM" id="SignalP"/>
    </source>
</evidence>
<dbReference type="Proteomes" id="UP001205601">
    <property type="component" value="Unassembled WGS sequence"/>
</dbReference>
<feature type="signal peptide" evidence="2">
    <location>
        <begin position="1"/>
        <end position="19"/>
    </location>
</feature>
<proteinExistence type="predicted"/>
<feature type="chain" id="PRO_5046388879" description="Lipoprotein" evidence="2">
    <location>
        <begin position="20"/>
        <end position="205"/>
    </location>
</feature>
<dbReference type="EMBL" id="JAOCQF010000006">
    <property type="protein sequence ID" value="MCT8331777.1"/>
    <property type="molecule type" value="Genomic_DNA"/>
</dbReference>
<accession>A0ABT2NS49</accession>
<reference evidence="4" key="1">
    <citation type="submission" date="2023-07" db="EMBL/GenBank/DDBJ databases">
        <title>Defluviimonas sediminis sp. nov., isolated from mangrove sediment.</title>
        <authorList>
            <person name="Liu L."/>
            <person name="Li J."/>
            <person name="Huang Y."/>
            <person name="Pan J."/>
            <person name="Li M."/>
        </authorList>
    </citation>
    <scope>NUCLEOTIDE SEQUENCE [LARGE SCALE GENOMIC DNA]</scope>
    <source>
        <strain evidence="4">FT324</strain>
    </source>
</reference>
<gene>
    <name evidence="3" type="ORF">N5I32_19850</name>
</gene>